<comment type="cofactor">
    <cofactor evidence="1">
        <name>Mg(2+)</name>
        <dbReference type="ChEBI" id="CHEBI:18420"/>
    </cofactor>
</comment>
<dbReference type="AlphaFoldDB" id="A0A849T0H6"/>
<evidence type="ECO:0000313" key="4">
    <source>
        <dbReference type="EMBL" id="NOT34829.1"/>
    </source>
</evidence>
<keyword evidence="2" id="KW-0630">Potassium</keyword>
<evidence type="ECO:0000256" key="2">
    <source>
        <dbReference type="ARBA" id="ARBA00022958"/>
    </source>
</evidence>
<evidence type="ECO:0000256" key="1">
    <source>
        <dbReference type="ARBA" id="ARBA00001946"/>
    </source>
</evidence>
<organism evidence="4 5">
    <name type="scientific">Eiseniibacteriota bacterium</name>
    <dbReference type="NCBI Taxonomy" id="2212470"/>
    <lineage>
        <taxon>Bacteria</taxon>
        <taxon>Candidatus Eiseniibacteriota</taxon>
    </lineage>
</organism>
<name>A0A849T0H6_UNCEI</name>
<sequence length="149" mass="15775">MNRLIMAAESNGGPVIELRRGRSVTAQEAVSRAAVLLARDLGARAIAAHTTRGLTARFIAAGREPIPLLAFTPHSEIRSQLSLTWGCETFVVAETSDTDEMVRQVDHAMIAAGRGKIGDLVVIVAGMPAGRAGNSNTLRVHRLGEPVGQ</sequence>
<dbReference type="EMBL" id="JABFRW010000149">
    <property type="protein sequence ID" value="NOT34829.1"/>
    <property type="molecule type" value="Genomic_DNA"/>
</dbReference>
<proteinExistence type="predicted"/>
<dbReference type="Proteomes" id="UP000580839">
    <property type="component" value="Unassembled WGS sequence"/>
</dbReference>
<feature type="domain" description="Pyruvate kinase C-terminal" evidence="3">
    <location>
        <begin position="28"/>
        <end position="141"/>
    </location>
</feature>
<comment type="caution">
    <text evidence="4">The sequence shown here is derived from an EMBL/GenBank/DDBJ whole genome shotgun (WGS) entry which is preliminary data.</text>
</comment>
<dbReference type="FunFam" id="3.40.1380.20:FF:000009">
    <property type="entry name" value="Pyruvate kinase"/>
    <property type="match status" value="1"/>
</dbReference>
<dbReference type="Pfam" id="PF02887">
    <property type="entry name" value="PK_C"/>
    <property type="match status" value="1"/>
</dbReference>
<protein>
    <recommendedName>
        <fullName evidence="3">Pyruvate kinase C-terminal domain-containing protein</fullName>
    </recommendedName>
</protein>
<dbReference type="InterPro" id="IPR015795">
    <property type="entry name" value="Pyrv_Knase_C"/>
</dbReference>
<reference evidence="4 5" key="1">
    <citation type="submission" date="2020-04" db="EMBL/GenBank/DDBJ databases">
        <title>Metagenomic profiling of ammonia- and methane-oxidizing microorganisms in a Dutch drinking water treatment plant.</title>
        <authorList>
            <person name="Poghosyan L."/>
            <person name="Leucker S."/>
        </authorList>
    </citation>
    <scope>NUCLEOTIDE SEQUENCE [LARGE SCALE GENOMIC DNA]</scope>
    <source>
        <strain evidence="4">S-RSF-IL-03</strain>
    </source>
</reference>
<dbReference type="InterPro" id="IPR036918">
    <property type="entry name" value="Pyrv_Knase_C_sf"/>
</dbReference>
<accession>A0A849T0H6</accession>
<gene>
    <name evidence="4" type="ORF">HOP12_11750</name>
</gene>
<dbReference type="SUPFAM" id="SSF52935">
    <property type="entry name" value="PK C-terminal domain-like"/>
    <property type="match status" value="1"/>
</dbReference>
<evidence type="ECO:0000313" key="5">
    <source>
        <dbReference type="Proteomes" id="UP000580839"/>
    </source>
</evidence>
<evidence type="ECO:0000259" key="3">
    <source>
        <dbReference type="Pfam" id="PF02887"/>
    </source>
</evidence>
<dbReference type="Gene3D" id="3.40.1380.20">
    <property type="entry name" value="Pyruvate kinase, C-terminal domain"/>
    <property type="match status" value="1"/>
</dbReference>